<keyword evidence="1" id="KW-0479">Metal-binding</keyword>
<dbReference type="Pfam" id="PF08240">
    <property type="entry name" value="ADH_N"/>
    <property type="match status" value="1"/>
</dbReference>
<dbReference type="SMART" id="SM00829">
    <property type="entry name" value="PKS_ER"/>
    <property type="match status" value="1"/>
</dbReference>
<dbReference type="EMBL" id="MDYQ01000022">
    <property type="protein sequence ID" value="PRP87127.1"/>
    <property type="molecule type" value="Genomic_DNA"/>
</dbReference>
<keyword evidence="4" id="KW-0521">NADP</keyword>
<dbReference type="CDD" id="cd16620">
    <property type="entry name" value="vRING-HC-C4C4_RBBP6"/>
    <property type="match status" value="1"/>
</dbReference>
<dbReference type="OrthoDB" id="6105938at2759"/>
<dbReference type="Pfam" id="PF13923">
    <property type="entry name" value="zf-C3HC4_2"/>
    <property type="match status" value="1"/>
</dbReference>
<organism evidence="10 11">
    <name type="scientific">Planoprotostelium fungivorum</name>
    <dbReference type="NCBI Taxonomy" id="1890364"/>
    <lineage>
        <taxon>Eukaryota</taxon>
        <taxon>Amoebozoa</taxon>
        <taxon>Evosea</taxon>
        <taxon>Variosea</taxon>
        <taxon>Cavosteliida</taxon>
        <taxon>Cavosteliaceae</taxon>
        <taxon>Planoprotostelium</taxon>
    </lineage>
</organism>
<dbReference type="Pfam" id="PF00856">
    <property type="entry name" value="SET"/>
    <property type="match status" value="1"/>
</dbReference>
<dbReference type="InterPro" id="IPR013149">
    <property type="entry name" value="ADH-like_C"/>
</dbReference>
<dbReference type="InterPro" id="IPR011032">
    <property type="entry name" value="GroES-like_sf"/>
</dbReference>
<dbReference type="GO" id="GO:0008270">
    <property type="term" value="F:zinc ion binding"/>
    <property type="evidence" value="ECO:0007669"/>
    <property type="project" value="UniProtKB-KW"/>
</dbReference>
<dbReference type="InParanoid" id="A0A2P6NT33"/>
<dbReference type="NCBIfam" id="TIGR02824">
    <property type="entry name" value="quinone_pig3"/>
    <property type="match status" value="1"/>
</dbReference>
<dbReference type="PANTHER" id="PTHR48106">
    <property type="entry name" value="QUINONE OXIDOREDUCTASE PIG3-RELATED"/>
    <property type="match status" value="1"/>
</dbReference>
<dbReference type="InterPro" id="IPR046341">
    <property type="entry name" value="SET_dom_sf"/>
</dbReference>
<dbReference type="Proteomes" id="UP000241769">
    <property type="component" value="Unassembled WGS sequence"/>
</dbReference>
<dbReference type="STRING" id="1890364.A0A2P6NT33"/>
<dbReference type="Pfam" id="PF00107">
    <property type="entry name" value="ADH_zinc_N"/>
    <property type="match status" value="1"/>
</dbReference>
<dbReference type="SMART" id="SM00184">
    <property type="entry name" value="RING"/>
    <property type="match status" value="1"/>
</dbReference>
<dbReference type="PROSITE" id="PS50280">
    <property type="entry name" value="SET"/>
    <property type="match status" value="1"/>
</dbReference>
<dbReference type="GO" id="GO:0016651">
    <property type="term" value="F:oxidoreductase activity, acting on NAD(P)H"/>
    <property type="evidence" value="ECO:0007669"/>
    <property type="project" value="TreeGrafter"/>
</dbReference>
<evidence type="ECO:0000313" key="11">
    <source>
        <dbReference type="Proteomes" id="UP000241769"/>
    </source>
</evidence>
<feature type="domain" description="SET" evidence="9">
    <location>
        <begin position="1130"/>
        <end position="1395"/>
    </location>
</feature>
<dbReference type="SUPFAM" id="SSF51735">
    <property type="entry name" value="NAD(P)-binding Rossmann-fold domains"/>
    <property type="match status" value="1"/>
</dbReference>
<dbReference type="CDD" id="cd20071">
    <property type="entry name" value="SET_SMYD"/>
    <property type="match status" value="1"/>
</dbReference>
<evidence type="ECO:0000256" key="4">
    <source>
        <dbReference type="ARBA" id="ARBA00022857"/>
    </source>
</evidence>
<gene>
    <name evidence="10" type="ORF">PROFUN_01389</name>
</gene>
<dbReference type="InterPro" id="IPR014189">
    <property type="entry name" value="Quinone_OxRdtase_PIG3"/>
</dbReference>
<dbReference type="GO" id="GO:0070402">
    <property type="term" value="F:NADPH binding"/>
    <property type="evidence" value="ECO:0007669"/>
    <property type="project" value="TreeGrafter"/>
</dbReference>
<dbReference type="PROSITE" id="PS00518">
    <property type="entry name" value="ZF_RING_1"/>
    <property type="match status" value="1"/>
</dbReference>
<keyword evidence="3" id="KW-0862">Zinc</keyword>
<evidence type="ECO:0000256" key="3">
    <source>
        <dbReference type="ARBA" id="ARBA00022833"/>
    </source>
</evidence>
<evidence type="ECO:0000256" key="1">
    <source>
        <dbReference type="ARBA" id="ARBA00022723"/>
    </source>
</evidence>
<dbReference type="PROSITE" id="PS50089">
    <property type="entry name" value="ZF_RING_2"/>
    <property type="match status" value="1"/>
</dbReference>
<dbReference type="CDD" id="cd05276">
    <property type="entry name" value="p53_inducible_oxidoreductase"/>
    <property type="match status" value="1"/>
</dbReference>
<keyword evidence="2 6" id="KW-0863">Zinc-finger</keyword>
<dbReference type="SMART" id="SM00317">
    <property type="entry name" value="SET"/>
    <property type="match status" value="1"/>
</dbReference>
<dbReference type="SUPFAM" id="SSF57850">
    <property type="entry name" value="RING/U-box"/>
    <property type="match status" value="1"/>
</dbReference>
<sequence>MEAVLVTAPGGADKLIIGQVPKPTLDFDGGDQWLIVKVSTAGINRADIQQREGKYPPPKGASEILGLEICGTVEELGKSVTKWKKGDRIVSLISGGGYAQYCLVHQDLAFRVPEHFDDVQAAAVPEAYLTAYQALVWCAGLKDGYNVLIHAGASGVGLAATQVVKAFKDTKVVITAGTDDKIEFCKKIGADLGLNYKKDDKFSKAILDFTQGRGVDIIIDFVGANYWKENLASLAEDGTMVHLALLSGTKAPEFDMSAFMRKRITVKGSTLRARPLEYRIKLTHELEGFIRQHLEDKKIVPTIHKVFDFKKVVEAHKMIEANENTGKVILNNFHSRPSVVSTLSLSSQSQIVMEDSELTLSIPLSSLMEEFVCPICFNVITNCVTTPCGHNFCDHCIRECLNRKHACPCCNASVKAPDLLKNHHHDRIVTIIQREKEIASKKYFERVIKGTKDDDKEDENKNDPASPKKTIEPNGTPIEVLFQKHLQKSLMSYDAYYKELEEKRDQIRSKQTDFYAGQVLTLQNEAEAETRKGNVEAGSNALSKSNQLKEEWHKKNTKLDDSFTESIRLLQESYEGYLSSVAPAPNFLPIAISVSVAGRDIAIKKLIVKPTENSRDVYNKLEMKIAELGNPLTKPLDAKKNFFLLRRGLAVEGSEEAAGIQMKDEFLPLVQYNLRQGDHIELQGQIFLKNDAPEKCFSQTFKKDEGMRCDYFTCKDCKLNWICRRCSESCHSGHKVVDYIMNHPATNPFSSVTIYPRKRDKGTNTIMPTCPVKRTKSQERSDLHMFNEWFHEVYSNAHGSICRNLPEEHPIIMVLGTDMKLILGTHSERVRFSPEVFDHLKMVAHVPLTFTLILQPFLFQHKQGKLDDTAMKQLAKLIHIIDILYPQLSEYFPESEKNILQLTQHFARIIQRDGLSPSIVETFVGQVRPFIDRNVREATEIHLKAMHRQVTLWRSMMTDEQWSHLRVSVTTSPVPRHREMHTQYFSELLGVKPGVSARLVHAEDLTEEGGADILDLLASHTTDEEIGMTFWGSKKKMHDDVMAQDCDALLSEMFPRKKWQDAYKENKPMIFFTVGVLSTIFVCAIADRWKIVIDARGLEEKRRTKGLTQMNVCYNEQNSQKPNFSWDMSAPVEYRYSEEKGRHFVAARNIKSGEEVLRVAPSAAALRIEYLHEYCSGCFRPLPLIPSIPKNKGSKHVNCRNCKRITFCRECAKKELVIHEESGECQLLKMDFQDDPLIHMFSRILLRLLHLSRTGSNEVKNLVKETTGPAKTPLNHAICDTWGDVLSLQPGIDTEARKQSSSLTVPVMALIGNAGDLKFELPAEEIMENIVSILLTNGHEISYPRPLGVGLYPTAAVFNHSCLPNVAFSHDNQGAISFRALSDVEKGTELCSSYIDIILPTAERQITLRSRYGFDCHCSRCTNSPDDHLLRGYRCPNAKEQQECAIEPLEATETEDVYRCRSCKGEYPQSTFLDAESNVEAHEKRALNLSAQENFTAAFGELIKGFALGSEKLHPCHHLNWNTYQCMAVTCSEMGRHEQSAKFMRRQLDVLDRLTQVFLKEKMKEKANKSLVGGPCTAVWAVRYRQLSFCLQDIAQDIVAKNKDAGKVIQESRQNFESTKKWYAALLGGSHWYSILLERVVRSFDDADEDAQRIWEFL</sequence>
<dbReference type="InterPro" id="IPR001841">
    <property type="entry name" value="Znf_RING"/>
</dbReference>
<feature type="region of interest" description="Disordered" evidence="7">
    <location>
        <begin position="450"/>
        <end position="476"/>
    </location>
</feature>
<keyword evidence="5" id="KW-0560">Oxidoreductase</keyword>
<dbReference type="Gene3D" id="3.90.180.10">
    <property type="entry name" value="Medium-chain alcohol dehydrogenases, catalytic domain"/>
    <property type="match status" value="1"/>
</dbReference>
<protein>
    <submittedName>
        <fullName evidence="10">NADPH:quinone reductase-like protein</fullName>
    </submittedName>
</protein>
<proteinExistence type="predicted"/>
<dbReference type="Gene3D" id="3.30.40.10">
    <property type="entry name" value="Zinc/RING finger domain, C3HC4 (zinc finger)"/>
    <property type="match status" value="1"/>
</dbReference>
<accession>A0A2P6NT33</accession>
<feature type="domain" description="RING-type" evidence="8">
    <location>
        <begin position="373"/>
        <end position="411"/>
    </location>
</feature>
<dbReference type="SUPFAM" id="SSF50129">
    <property type="entry name" value="GroES-like"/>
    <property type="match status" value="1"/>
</dbReference>
<dbReference type="InterPro" id="IPR017907">
    <property type="entry name" value="Znf_RING_CS"/>
</dbReference>
<dbReference type="InterPro" id="IPR036291">
    <property type="entry name" value="NAD(P)-bd_dom_sf"/>
</dbReference>
<dbReference type="Gene3D" id="3.40.50.720">
    <property type="entry name" value="NAD(P)-binding Rossmann-like Domain"/>
    <property type="match status" value="1"/>
</dbReference>
<reference evidence="10 11" key="1">
    <citation type="journal article" date="2018" name="Genome Biol. Evol.">
        <title>Multiple Roots of Fruiting Body Formation in Amoebozoa.</title>
        <authorList>
            <person name="Hillmann F."/>
            <person name="Forbes G."/>
            <person name="Novohradska S."/>
            <person name="Ferling I."/>
            <person name="Riege K."/>
            <person name="Groth M."/>
            <person name="Westermann M."/>
            <person name="Marz M."/>
            <person name="Spaller T."/>
            <person name="Winckler T."/>
            <person name="Schaap P."/>
            <person name="Glockner G."/>
        </authorList>
    </citation>
    <scope>NUCLEOTIDE SEQUENCE [LARGE SCALE GENOMIC DNA]</scope>
    <source>
        <strain evidence="10 11">Jena</strain>
    </source>
</reference>
<dbReference type="Gene3D" id="6.10.140.2220">
    <property type="match status" value="1"/>
</dbReference>
<dbReference type="PANTHER" id="PTHR48106:SF18">
    <property type="entry name" value="QUINONE OXIDOREDUCTASE PIG3"/>
    <property type="match status" value="1"/>
</dbReference>
<dbReference type="Gene3D" id="1.10.220.160">
    <property type="match status" value="1"/>
</dbReference>
<evidence type="ECO:0000256" key="7">
    <source>
        <dbReference type="SAM" id="MobiDB-lite"/>
    </source>
</evidence>
<dbReference type="InterPro" id="IPR013154">
    <property type="entry name" value="ADH-like_N"/>
</dbReference>
<evidence type="ECO:0000259" key="9">
    <source>
        <dbReference type="PROSITE" id="PS50280"/>
    </source>
</evidence>
<evidence type="ECO:0000256" key="2">
    <source>
        <dbReference type="ARBA" id="ARBA00022771"/>
    </source>
</evidence>
<feature type="compositionally biased region" description="Basic and acidic residues" evidence="7">
    <location>
        <begin position="450"/>
        <end position="462"/>
    </location>
</feature>
<dbReference type="InterPro" id="IPR020843">
    <property type="entry name" value="ER"/>
</dbReference>
<keyword evidence="11" id="KW-1185">Reference proteome</keyword>
<evidence type="ECO:0000313" key="10">
    <source>
        <dbReference type="EMBL" id="PRP87127.1"/>
    </source>
</evidence>
<dbReference type="InterPro" id="IPR001214">
    <property type="entry name" value="SET_dom"/>
</dbReference>
<comment type="caution">
    <text evidence="10">The sequence shown here is derived from an EMBL/GenBank/DDBJ whole genome shotgun (WGS) entry which is preliminary data.</text>
</comment>
<dbReference type="CDD" id="cd19669">
    <property type="entry name" value="UBR-box"/>
    <property type="match status" value="1"/>
</dbReference>
<dbReference type="SUPFAM" id="SSF82199">
    <property type="entry name" value="SET domain"/>
    <property type="match status" value="1"/>
</dbReference>
<dbReference type="InterPro" id="IPR013083">
    <property type="entry name" value="Znf_RING/FYVE/PHD"/>
</dbReference>
<evidence type="ECO:0000259" key="8">
    <source>
        <dbReference type="PROSITE" id="PS50089"/>
    </source>
</evidence>
<name>A0A2P6NT33_9EUKA</name>
<evidence type="ECO:0000256" key="5">
    <source>
        <dbReference type="ARBA" id="ARBA00023002"/>
    </source>
</evidence>
<evidence type="ECO:0000256" key="6">
    <source>
        <dbReference type="PROSITE-ProRule" id="PRU00175"/>
    </source>
</evidence>
<dbReference type="Gene3D" id="2.170.270.10">
    <property type="entry name" value="SET domain"/>
    <property type="match status" value="1"/>
</dbReference>